<sequence length="168" mass="19128">MELLWQRLMHVFPHVTMHGPSMRCPSMCIMCDIEDESRSCLAVPSRLGDCWIPAGSSATVRKITQWLDLCKCALKEVHIASSFFSQRNTSLLQQRPLNATRALHWRLQFGTLLCEHKPNAYSSSAEANYTRHWWCKQPSDSPEEILVSSVRCHLLCVGWGQQRGCNPG</sequence>
<accession>A0AA36N111</accession>
<reference evidence="1" key="1">
    <citation type="submission" date="2023-08" db="EMBL/GenBank/DDBJ databases">
        <authorList>
            <person name="Chen Y."/>
            <person name="Shah S."/>
            <person name="Dougan E. K."/>
            <person name="Thang M."/>
            <person name="Chan C."/>
        </authorList>
    </citation>
    <scope>NUCLEOTIDE SEQUENCE</scope>
</reference>
<comment type="caution">
    <text evidence="1">The sequence shown here is derived from an EMBL/GenBank/DDBJ whole genome shotgun (WGS) entry which is preliminary data.</text>
</comment>
<proteinExistence type="predicted"/>
<dbReference type="EMBL" id="CAUJNA010001417">
    <property type="protein sequence ID" value="CAJ1386807.1"/>
    <property type="molecule type" value="Genomic_DNA"/>
</dbReference>
<dbReference type="AlphaFoldDB" id="A0AA36N111"/>
<gene>
    <name evidence="1" type="ORF">EVOR1521_LOCUS13001</name>
</gene>
<protein>
    <submittedName>
        <fullName evidence="1">Uncharacterized protein</fullName>
    </submittedName>
</protein>
<evidence type="ECO:0000313" key="2">
    <source>
        <dbReference type="Proteomes" id="UP001178507"/>
    </source>
</evidence>
<organism evidence="1 2">
    <name type="scientific">Effrenium voratum</name>
    <dbReference type="NCBI Taxonomy" id="2562239"/>
    <lineage>
        <taxon>Eukaryota</taxon>
        <taxon>Sar</taxon>
        <taxon>Alveolata</taxon>
        <taxon>Dinophyceae</taxon>
        <taxon>Suessiales</taxon>
        <taxon>Symbiodiniaceae</taxon>
        <taxon>Effrenium</taxon>
    </lineage>
</organism>
<keyword evidence="2" id="KW-1185">Reference proteome</keyword>
<name>A0AA36N111_9DINO</name>
<evidence type="ECO:0000313" key="1">
    <source>
        <dbReference type="EMBL" id="CAJ1386807.1"/>
    </source>
</evidence>
<dbReference type="Proteomes" id="UP001178507">
    <property type="component" value="Unassembled WGS sequence"/>
</dbReference>